<dbReference type="InterPro" id="IPR000014">
    <property type="entry name" value="PAS"/>
</dbReference>
<keyword evidence="8" id="KW-1185">Reference proteome</keyword>
<dbReference type="NCBIfam" id="TIGR00254">
    <property type="entry name" value="GGDEF"/>
    <property type="match status" value="1"/>
</dbReference>
<dbReference type="RefSeq" id="WP_023064328.1">
    <property type="nucleotide sequence ID" value="NZ_AUZM01000003.1"/>
</dbReference>
<dbReference type="SMART" id="SM00448">
    <property type="entry name" value="REC"/>
    <property type="match status" value="1"/>
</dbReference>
<dbReference type="SUPFAM" id="SSF55785">
    <property type="entry name" value="PYP-like sensor domain (PAS domain)"/>
    <property type="match status" value="3"/>
</dbReference>
<keyword evidence="1" id="KW-0597">Phosphoprotein</keyword>
<dbReference type="InterPro" id="IPR000160">
    <property type="entry name" value="GGDEF_dom"/>
</dbReference>
<gene>
    <name evidence="7" type="ORF">M595_0484</name>
</gene>
<dbReference type="OrthoDB" id="453368at2"/>
<dbReference type="PROSITE" id="PS50112">
    <property type="entry name" value="PAS"/>
    <property type="match status" value="2"/>
</dbReference>
<dbReference type="PANTHER" id="PTHR45138:SF9">
    <property type="entry name" value="DIGUANYLATE CYCLASE DGCM-RELATED"/>
    <property type="match status" value="1"/>
</dbReference>
<dbReference type="PROSITE" id="PS50887">
    <property type="entry name" value="GGDEF"/>
    <property type="match status" value="1"/>
</dbReference>
<evidence type="ECO:0000259" key="4">
    <source>
        <dbReference type="PROSITE" id="PS50112"/>
    </source>
</evidence>
<dbReference type="SUPFAM" id="SSF55073">
    <property type="entry name" value="Nucleotide cyclase"/>
    <property type="match status" value="1"/>
</dbReference>
<organism evidence="7 8">
    <name type="scientific">Lyngbya aestuarii BL J</name>
    <dbReference type="NCBI Taxonomy" id="1348334"/>
    <lineage>
        <taxon>Bacteria</taxon>
        <taxon>Bacillati</taxon>
        <taxon>Cyanobacteriota</taxon>
        <taxon>Cyanophyceae</taxon>
        <taxon>Oscillatoriophycideae</taxon>
        <taxon>Oscillatoriales</taxon>
        <taxon>Microcoleaceae</taxon>
        <taxon>Lyngbya</taxon>
    </lineage>
</organism>
<dbReference type="CDD" id="cd01949">
    <property type="entry name" value="GGDEF"/>
    <property type="match status" value="1"/>
</dbReference>
<dbReference type="InterPro" id="IPR011006">
    <property type="entry name" value="CheY-like_superfamily"/>
</dbReference>
<dbReference type="Proteomes" id="UP000017127">
    <property type="component" value="Unassembled WGS sequence"/>
</dbReference>
<dbReference type="GO" id="GO:0043709">
    <property type="term" value="P:cell adhesion involved in single-species biofilm formation"/>
    <property type="evidence" value="ECO:0007669"/>
    <property type="project" value="TreeGrafter"/>
</dbReference>
<dbReference type="CDD" id="cd00130">
    <property type="entry name" value="PAS"/>
    <property type="match status" value="2"/>
</dbReference>
<feature type="domain" description="Response regulatory" evidence="3">
    <location>
        <begin position="6"/>
        <end position="122"/>
    </location>
</feature>
<dbReference type="InterPro" id="IPR001610">
    <property type="entry name" value="PAC"/>
</dbReference>
<evidence type="ECO:0000259" key="3">
    <source>
        <dbReference type="PROSITE" id="PS50110"/>
    </source>
</evidence>
<dbReference type="SMART" id="SM00086">
    <property type="entry name" value="PAC"/>
    <property type="match status" value="2"/>
</dbReference>
<dbReference type="Gene3D" id="3.40.50.2300">
    <property type="match status" value="1"/>
</dbReference>
<sequence length="698" mass="80259">MSTLNHILIVDDTPADLNLLIKILSSCGYHTRIAPTGKLAIESAKVSPPDLIMLDIKLPDIDGYSVCQQLKLDEKTFHIPIIFLSALDGVFNKVKAFEVGGADYLTKPYESEEVLARIKFHLAHQKLLQQLETQNRQLLQQEERWQLLLKGTGDGIFDWNVQTGDAFISTLLKGMLGYTDGEIENCFEAWKNLLHPDDRDRVLTTLYSYLKRQIYEYQIEYRLRCKDSSYKWILARGQAVWAEDNTPLRMIGFHQDISARKQDELIRQQITDDLRRSEAKFRGAFDTITAGMCLVSILGKIIDVNAALCQMFEYDSAELLSLQLSDLIFVDDQTLDDQLAQQMFRGKIPGYQTEKRFLTQSNKIIWGLMNISLIYDNKNSPHYLIVHIVDISHRKRIEAALCRNITTQRAILKAIPDLMIRLDRNGICKSIGLGKNLREFSRIPYSLQQSIYQTLPPKLAKQQMYYVRQAFATNERQIYEYSLEVDGELHYEEARVVKLNDHEVLMMIRDISDRKQAEIKLKQANNTLEQLAHTDGLTQIANRRYFDNYLSKEWQRLGREKKYLSLILLDIDYFKFYNDFYGHQAGDQCLIAITQAIKHTLKRPADLVARYGGEEFVVILPNTNQKGVINIAQNIQQTIRTLGIVHQKSQVSNIITLSMGMTSIIPDSKTSPAQLIAQADKALYIAKQQGRNRYIVSS</sequence>
<dbReference type="Gene3D" id="3.30.450.20">
    <property type="entry name" value="PAS domain"/>
    <property type="match status" value="3"/>
</dbReference>
<dbReference type="InterPro" id="IPR043128">
    <property type="entry name" value="Rev_trsase/Diguanyl_cyclase"/>
</dbReference>
<dbReference type="NCBIfam" id="TIGR00229">
    <property type="entry name" value="sensory_box"/>
    <property type="match status" value="2"/>
</dbReference>
<dbReference type="GO" id="GO:0052621">
    <property type="term" value="F:diguanylate cyclase activity"/>
    <property type="evidence" value="ECO:0007669"/>
    <property type="project" value="TreeGrafter"/>
</dbReference>
<dbReference type="FunFam" id="3.30.70.270:FF:000001">
    <property type="entry name" value="Diguanylate cyclase domain protein"/>
    <property type="match status" value="1"/>
</dbReference>
<comment type="caution">
    <text evidence="7">The sequence shown here is derived from an EMBL/GenBank/DDBJ whole genome shotgun (WGS) entry which is preliminary data.</text>
</comment>
<name>U7QNL6_9CYAN</name>
<dbReference type="Pfam" id="PF08447">
    <property type="entry name" value="PAS_3"/>
    <property type="match status" value="1"/>
</dbReference>
<dbReference type="GO" id="GO:0000160">
    <property type="term" value="P:phosphorelay signal transduction system"/>
    <property type="evidence" value="ECO:0007669"/>
    <property type="project" value="InterPro"/>
</dbReference>
<dbReference type="PANTHER" id="PTHR45138">
    <property type="entry name" value="REGULATORY COMPONENTS OF SENSORY TRANSDUCTION SYSTEM"/>
    <property type="match status" value="1"/>
</dbReference>
<dbReference type="EMBL" id="AUZM01000003">
    <property type="protein sequence ID" value="ERT09448.1"/>
    <property type="molecule type" value="Genomic_DNA"/>
</dbReference>
<reference evidence="7 8" key="1">
    <citation type="journal article" date="2013" name="Front. Microbiol.">
        <title>Comparative genomic analyses of the cyanobacterium, Lyngbya aestuarii BL J, a powerful hydrogen producer.</title>
        <authorList>
            <person name="Kothari A."/>
            <person name="Vaughn M."/>
            <person name="Garcia-Pichel F."/>
        </authorList>
    </citation>
    <scope>NUCLEOTIDE SEQUENCE [LARGE SCALE GENOMIC DNA]</scope>
    <source>
        <strain evidence="7 8">BL J</strain>
    </source>
</reference>
<feature type="modified residue" description="4-aspartylphosphate" evidence="1">
    <location>
        <position position="55"/>
    </location>
</feature>
<feature type="coiled-coil region" evidence="2">
    <location>
        <begin position="121"/>
        <end position="148"/>
    </location>
</feature>
<dbReference type="SUPFAM" id="SSF52172">
    <property type="entry name" value="CheY-like"/>
    <property type="match status" value="1"/>
</dbReference>
<dbReference type="InterPro" id="IPR029787">
    <property type="entry name" value="Nucleotide_cyclase"/>
</dbReference>
<keyword evidence="2" id="KW-0175">Coiled coil</keyword>
<evidence type="ECO:0000256" key="2">
    <source>
        <dbReference type="SAM" id="Coils"/>
    </source>
</evidence>
<dbReference type="PATRIC" id="fig|1348334.3.peg.479"/>
<dbReference type="Pfam" id="PF00072">
    <property type="entry name" value="Response_reg"/>
    <property type="match status" value="1"/>
</dbReference>
<feature type="domain" description="PAS" evidence="4">
    <location>
        <begin position="277"/>
        <end position="347"/>
    </location>
</feature>
<dbReference type="GO" id="GO:1902201">
    <property type="term" value="P:negative regulation of bacterial-type flagellum-dependent cell motility"/>
    <property type="evidence" value="ECO:0007669"/>
    <property type="project" value="TreeGrafter"/>
</dbReference>
<dbReference type="PROSITE" id="PS50110">
    <property type="entry name" value="RESPONSE_REGULATORY"/>
    <property type="match status" value="1"/>
</dbReference>
<dbReference type="GO" id="GO:0005886">
    <property type="term" value="C:plasma membrane"/>
    <property type="evidence" value="ECO:0007669"/>
    <property type="project" value="TreeGrafter"/>
</dbReference>
<evidence type="ECO:0000313" key="8">
    <source>
        <dbReference type="Proteomes" id="UP000017127"/>
    </source>
</evidence>
<feature type="domain" description="GGDEF" evidence="6">
    <location>
        <begin position="562"/>
        <end position="698"/>
    </location>
</feature>
<dbReference type="Pfam" id="PF00990">
    <property type="entry name" value="GGDEF"/>
    <property type="match status" value="1"/>
</dbReference>
<evidence type="ECO:0000313" key="7">
    <source>
        <dbReference type="EMBL" id="ERT09448.1"/>
    </source>
</evidence>
<proteinExistence type="predicted"/>
<dbReference type="SMART" id="SM00267">
    <property type="entry name" value="GGDEF"/>
    <property type="match status" value="1"/>
</dbReference>
<feature type="domain" description="PAC" evidence="5">
    <location>
        <begin position="217"/>
        <end position="269"/>
    </location>
</feature>
<dbReference type="GO" id="GO:0006355">
    <property type="term" value="P:regulation of DNA-templated transcription"/>
    <property type="evidence" value="ECO:0007669"/>
    <property type="project" value="InterPro"/>
</dbReference>
<dbReference type="InterPro" id="IPR013767">
    <property type="entry name" value="PAS_fold"/>
</dbReference>
<dbReference type="InterPro" id="IPR001789">
    <property type="entry name" value="Sig_transdc_resp-reg_receiver"/>
</dbReference>
<evidence type="ECO:0000256" key="1">
    <source>
        <dbReference type="PROSITE-ProRule" id="PRU00169"/>
    </source>
</evidence>
<protein>
    <submittedName>
        <fullName evidence="7">Diguanylate cyclase domain protein</fullName>
    </submittedName>
</protein>
<dbReference type="Gene3D" id="3.30.70.270">
    <property type="match status" value="1"/>
</dbReference>
<dbReference type="InterPro" id="IPR035965">
    <property type="entry name" value="PAS-like_dom_sf"/>
</dbReference>
<dbReference type="Pfam" id="PF00989">
    <property type="entry name" value="PAS"/>
    <property type="match status" value="1"/>
</dbReference>
<evidence type="ECO:0000259" key="5">
    <source>
        <dbReference type="PROSITE" id="PS50113"/>
    </source>
</evidence>
<dbReference type="CDD" id="cd19920">
    <property type="entry name" value="REC_PA4781-like"/>
    <property type="match status" value="1"/>
</dbReference>
<dbReference type="InterPro" id="IPR013655">
    <property type="entry name" value="PAS_fold_3"/>
</dbReference>
<dbReference type="SMART" id="SM00091">
    <property type="entry name" value="PAS"/>
    <property type="match status" value="3"/>
</dbReference>
<accession>U7QNL6</accession>
<evidence type="ECO:0000259" key="6">
    <source>
        <dbReference type="PROSITE" id="PS50887"/>
    </source>
</evidence>
<dbReference type="AlphaFoldDB" id="U7QNL6"/>
<dbReference type="PROSITE" id="PS50113">
    <property type="entry name" value="PAC"/>
    <property type="match status" value="2"/>
</dbReference>
<dbReference type="InterPro" id="IPR000700">
    <property type="entry name" value="PAS-assoc_C"/>
</dbReference>
<dbReference type="InterPro" id="IPR050469">
    <property type="entry name" value="Diguanylate_Cyclase"/>
</dbReference>
<feature type="domain" description="PAS" evidence="4">
    <location>
        <begin position="141"/>
        <end position="213"/>
    </location>
</feature>
<feature type="domain" description="PAC" evidence="5">
    <location>
        <begin position="351"/>
        <end position="403"/>
    </location>
</feature>